<evidence type="ECO:0000259" key="2">
    <source>
        <dbReference type="Pfam" id="PF08722"/>
    </source>
</evidence>
<reference evidence="3 4" key="1">
    <citation type="submission" date="2020-08" db="EMBL/GenBank/DDBJ databases">
        <title>Genomic Encyclopedia of Type Strains, Phase III (KMG-III): the genomes of soil and plant-associated and newly described type strains.</title>
        <authorList>
            <person name="Whitman W."/>
        </authorList>
    </citation>
    <scope>NUCLEOTIDE SEQUENCE [LARGE SCALE GENOMIC DNA]</scope>
    <source>
        <strain evidence="3 4">CECT 5862</strain>
    </source>
</reference>
<dbReference type="InterPro" id="IPR014833">
    <property type="entry name" value="TnsA_N"/>
</dbReference>
<sequence>MAKRKRQLTEAKIERMIKEGRGQGTGREYLPWLKIQDVPSEGRATRGLGWTTGRRHELLSDIERDYFYLLDYADEVTDIREQFPLLPLEETLMIAEQIGIEHPRDPRTGVPIVMTTDFLITCNDRDYARTVKPFNELENERTIAKFEIERVYWETHHLDWGIIIDKDIPDVMVRNIEWVHKEYHNEDVSELSTFTVRNVEQLLSVRLQDGEKISSACLACDQKLGLEAGTSLALFRHFIARKKWIVDMNERIIPSLPAVDFKVAISEYRLEAKDG</sequence>
<evidence type="ECO:0000313" key="4">
    <source>
        <dbReference type="Proteomes" id="UP000570361"/>
    </source>
</evidence>
<dbReference type="EMBL" id="JACHXK010000009">
    <property type="protein sequence ID" value="MBB3111777.1"/>
    <property type="molecule type" value="Genomic_DNA"/>
</dbReference>
<accession>A0A7W5FP30</accession>
<dbReference type="Gene3D" id="3.40.1350.10">
    <property type="match status" value="1"/>
</dbReference>
<evidence type="ECO:0008006" key="5">
    <source>
        <dbReference type="Google" id="ProtNLM"/>
    </source>
</evidence>
<dbReference type="GO" id="GO:0003676">
    <property type="term" value="F:nucleic acid binding"/>
    <property type="evidence" value="ECO:0007669"/>
    <property type="project" value="InterPro"/>
</dbReference>
<dbReference type="CDD" id="cd22362">
    <property type="entry name" value="TnsA_endonuclease-like"/>
    <property type="match status" value="1"/>
</dbReference>
<dbReference type="SUPFAM" id="SSF52980">
    <property type="entry name" value="Restriction endonuclease-like"/>
    <property type="match status" value="1"/>
</dbReference>
<comment type="caution">
    <text evidence="3">The sequence shown here is derived from an EMBL/GenBank/DDBJ whole genome shotgun (WGS) entry which is preliminary data.</text>
</comment>
<dbReference type="InterPro" id="IPR036388">
    <property type="entry name" value="WH-like_DNA-bd_sf"/>
</dbReference>
<dbReference type="Pfam" id="PF08722">
    <property type="entry name" value="Tn7_TnsA-like_N"/>
    <property type="match status" value="1"/>
</dbReference>
<keyword evidence="4" id="KW-1185">Reference proteome</keyword>
<gene>
    <name evidence="3" type="ORF">FHS18_003845</name>
</gene>
<name>A0A7W5FP30_9BACL</name>
<dbReference type="Proteomes" id="UP000570361">
    <property type="component" value="Unassembled WGS sequence"/>
</dbReference>
<organism evidence="3 4">
    <name type="scientific">Paenibacillus phyllosphaerae</name>
    <dbReference type="NCBI Taxonomy" id="274593"/>
    <lineage>
        <taxon>Bacteria</taxon>
        <taxon>Bacillati</taxon>
        <taxon>Bacillota</taxon>
        <taxon>Bacilli</taxon>
        <taxon>Bacillales</taxon>
        <taxon>Paenibacillaceae</taxon>
        <taxon>Paenibacillus</taxon>
    </lineage>
</organism>
<protein>
    <recommendedName>
        <fullName evidence="5">Heteromeric transposase endonuclease subunit TnsA</fullName>
    </recommendedName>
</protein>
<dbReference type="InterPro" id="IPR011335">
    <property type="entry name" value="Restrct_endonuc-II-like"/>
</dbReference>
<evidence type="ECO:0000259" key="1">
    <source>
        <dbReference type="Pfam" id="PF08721"/>
    </source>
</evidence>
<proteinExistence type="predicted"/>
<feature type="domain" description="TnsA endonuclease C-terminal" evidence="1">
    <location>
        <begin position="167"/>
        <end position="248"/>
    </location>
</feature>
<dbReference type="Pfam" id="PF08721">
    <property type="entry name" value="Tn7_Tnp_TnsA_C"/>
    <property type="match status" value="1"/>
</dbReference>
<evidence type="ECO:0000313" key="3">
    <source>
        <dbReference type="EMBL" id="MBB3111777.1"/>
    </source>
</evidence>
<feature type="domain" description="TnsA endonuclease N-terminal" evidence="2">
    <location>
        <begin position="74"/>
        <end position="163"/>
    </location>
</feature>
<dbReference type="AlphaFoldDB" id="A0A7W5FP30"/>
<dbReference type="RefSeq" id="WP_183601646.1">
    <property type="nucleotide sequence ID" value="NZ_JACHXK010000009.1"/>
</dbReference>
<dbReference type="InterPro" id="IPR011856">
    <property type="entry name" value="tRNA_endonuc-like_dom_sf"/>
</dbReference>
<dbReference type="InterPro" id="IPR014832">
    <property type="entry name" value="TnsA_C"/>
</dbReference>
<dbReference type="Gene3D" id="1.10.10.10">
    <property type="entry name" value="Winged helix-like DNA-binding domain superfamily/Winged helix DNA-binding domain"/>
    <property type="match status" value="1"/>
</dbReference>